<dbReference type="EMBL" id="BLIV01000006">
    <property type="protein sequence ID" value="GFE51345.1"/>
    <property type="molecule type" value="Genomic_DNA"/>
</dbReference>
<proteinExistence type="predicted"/>
<feature type="compositionally biased region" description="Basic residues" evidence="1">
    <location>
        <begin position="32"/>
        <end position="44"/>
    </location>
</feature>
<evidence type="ECO:0000313" key="2">
    <source>
        <dbReference type="EMBL" id="GFE51345.1"/>
    </source>
</evidence>
<evidence type="ECO:0000313" key="3">
    <source>
        <dbReference type="Proteomes" id="UP000436522"/>
    </source>
</evidence>
<organism evidence="2 3">
    <name type="scientific">Roseobacter cerasinus</name>
    <dbReference type="NCBI Taxonomy" id="2602289"/>
    <lineage>
        <taxon>Bacteria</taxon>
        <taxon>Pseudomonadati</taxon>
        <taxon>Pseudomonadota</taxon>
        <taxon>Alphaproteobacteria</taxon>
        <taxon>Rhodobacterales</taxon>
        <taxon>Roseobacteraceae</taxon>
        <taxon>Roseobacter</taxon>
    </lineage>
</organism>
<feature type="region of interest" description="Disordered" evidence="1">
    <location>
        <begin position="24"/>
        <end position="57"/>
    </location>
</feature>
<accession>A0A640VWQ1</accession>
<comment type="caution">
    <text evidence="2">The sequence shown here is derived from an EMBL/GenBank/DDBJ whole genome shotgun (WGS) entry which is preliminary data.</text>
</comment>
<evidence type="ECO:0000256" key="1">
    <source>
        <dbReference type="SAM" id="MobiDB-lite"/>
    </source>
</evidence>
<protein>
    <submittedName>
        <fullName evidence="2">Uncharacterized protein</fullName>
    </submittedName>
</protein>
<dbReference type="Proteomes" id="UP000436522">
    <property type="component" value="Unassembled WGS sequence"/>
</dbReference>
<gene>
    <name evidence="2" type="ORF">So717_30980</name>
</gene>
<name>A0A640VWQ1_9RHOB</name>
<keyword evidence="3" id="KW-1185">Reference proteome</keyword>
<reference evidence="2 3" key="1">
    <citation type="submission" date="2019-12" db="EMBL/GenBank/DDBJ databases">
        <title>Roseobacter cerasinus sp. nov., isolated from seawater around aquaculture.</title>
        <authorList>
            <person name="Muramatsu S."/>
            <person name="Takabe Y."/>
            <person name="Mori K."/>
            <person name="Takaichi S."/>
            <person name="Hanada S."/>
        </authorList>
    </citation>
    <scope>NUCLEOTIDE SEQUENCE [LARGE SCALE GENOMIC DNA]</scope>
    <source>
        <strain evidence="2 3">AI77</strain>
    </source>
</reference>
<dbReference type="AlphaFoldDB" id="A0A640VWQ1"/>
<sequence length="69" mass="7785">MQILAPRERDGANARIIAPTLRRGTGAEAGMKQHHFRDRAKKRQNTGPSAAKKFTRSHRLTFREGGLFL</sequence>